<feature type="binding site" evidence="9">
    <location>
        <position position="194"/>
    </location>
    <ligand>
        <name>NAD(+)</name>
        <dbReference type="ChEBI" id="CHEBI:57540"/>
    </ligand>
</feature>
<dbReference type="GO" id="GO:0016153">
    <property type="term" value="F:urocanate hydratase activity"/>
    <property type="evidence" value="ECO:0007669"/>
    <property type="project" value="UniProtKB-UniRule"/>
</dbReference>
<dbReference type="NCBIfam" id="NF003820">
    <property type="entry name" value="PRK05414.1"/>
    <property type="match status" value="1"/>
</dbReference>
<comment type="function">
    <text evidence="9">Catalyzes the conversion of urocanate to 4-imidazolone-5-propionate.</text>
</comment>
<dbReference type="SUPFAM" id="SSF111326">
    <property type="entry name" value="Urocanase"/>
    <property type="match status" value="1"/>
</dbReference>
<sequence length="554" mass="60201">MPTDNPRHPKFPIPGGSDLRARGWRQESLLRLLENVLSVGEDPDSLIVYAALGKAARNWASHDAIVNALKTMEEDETLIIQSGKPIGVVKTHAKAPLVIMANCNLVGQWARAEIFYELEKKGLICWGGLTAGAWQYIGSQGVIQGTYEIFMRIAERRFGGELAGRFILTAGLGGMGGAQPLAGRMAGAAILCIDVDAERARKRKEIGYLEEIAPNLDTALEMIDQAVREKRALSVGLVGNAAEIYPEIARRGVVPDIVTDQTSAHDLVYGYVPKGYSVERARELRTTNPEELMTASRSSIVEHVRAMLSFQQNGAEVFDNGNLIRTQAKAGGVKNAFDIPIFTEAYLRPLFAKAVGPFRWMAQSGDPDDIRKIDDKLLEMFPNNKIVTNWIRLAREHVPFEGLPARIAWLGHGERTQLAIAVNAMVENGELSGPITFSRDHLDAGAMAHPNIMTERMKDGSDAIADWPILDAMLLCSSMADLVVVHSGGGGYAGYMTSAGVTVVADGTGAATERLDHALTNDTALGVMRYADAGYEESFEEIAEKGIGHIALKH</sequence>
<reference evidence="13" key="1">
    <citation type="journal article" date="2014" name="Int. J. Syst. Evol. Microbiol.">
        <title>Complete genome sequence of Corynebacterium casei LMG S-19264T (=DSM 44701T), isolated from a smear-ripened cheese.</title>
        <authorList>
            <consortium name="US DOE Joint Genome Institute (JGI-PGF)"/>
            <person name="Walter F."/>
            <person name="Albersmeier A."/>
            <person name="Kalinowski J."/>
            <person name="Ruckert C."/>
        </authorList>
    </citation>
    <scope>NUCLEOTIDE SEQUENCE</scope>
    <source>
        <strain evidence="13">KCTC 32437</strain>
    </source>
</reference>
<evidence type="ECO:0000256" key="5">
    <source>
        <dbReference type="ARBA" id="ARBA00023027"/>
    </source>
</evidence>
<keyword evidence="6 9" id="KW-0456">Lyase</keyword>
<dbReference type="Gene3D" id="3.40.1770.10">
    <property type="entry name" value="Urocanase superfamily"/>
    <property type="match status" value="1"/>
</dbReference>
<evidence type="ECO:0000256" key="2">
    <source>
        <dbReference type="ARBA" id="ARBA00007578"/>
    </source>
</evidence>
<feature type="domain" description="Urocanase N-terminal" evidence="11">
    <location>
        <begin position="16"/>
        <end position="134"/>
    </location>
</feature>
<comment type="cofactor">
    <cofactor evidence="9">
        <name>NAD(+)</name>
        <dbReference type="ChEBI" id="CHEBI:57540"/>
    </cofactor>
    <text evidence="9">Binds 1 NAD(+) per subunit.</text>
</comment>
<keyword evidence="5 9" id="KW-0520">NAD</keyword>
<dbReference type="GO" id="GO:0006548">
    <property type="term" value="P:L-histidine catabolic process"/>
    <property type="evidence" value="ECO:0007669"/>
    <property type="project" value="UniProtKB-UniRule"/>
</dbReference>
<evidence type="ECO:0000259" key="10">
    <source>
        <dbReference type="Pfam" id="PF01175"/>
    </source>
</evidence>
<gene>
    <name evidence="9 13" type="primary">hutU</name>
    <name evidence="13" type="ORF">GCM10007989_26570</name>
</gene>
<feature type="binding site" evidence="9">
    <location>
        <position position="490"/>
    </location>
    <ligand>
        <name>NAD(+)</name>
        <dbReference type="ChEBI" id="CHEBI:57540"/>
    </ligand>
</feature>
<dbReference type="GO" id="GO:0005737">
    <property type="term" value="C:cytoplasm"/>
    <property type="evidence" value="ECO:0007669"/>
    <property type="project" value="UniProtKB-SubCell"/>
</dbReference>
<comment type="similarity">
    <text evidence="2 9">Belongs to the urocanase family.</text>
</comment>
<comment type="catalytic activity">
    <reaction evidence="8 9">
        <text>4-imidazolone-5-propanoate = trans-urocanate + H2O</text>
        <dbReference type="Rhea" id="RHEA:13101"/>
        <dbReference type="ChEBI" id="CHEBI:15377"/>
        <dbReference type="ChEBI" id="CHEBI:17771"/>
        <dbReference type="ChEBI" id="CHEBI:77893"/>
        <dbReference type="EC" id="4.2.1.49"/>
    </reaction>
</comment>
<keyword evidence="4 9" id="KW-0369">Histidine metabolism</keyword>
<feature type="binding site" evidence="9">
    <location>
        <position position="199"/>
    </location>
    <ligand>
        <name>NAD(+)</name>
        <dbReference type="ChEBI" id="CHEBI:57540"/>
    </ligand>
</feature>
<comment type="caution">
    <text evidence="13">The sequence shown here is derived from an EMBL/GenBank/DDBJ whole genome shotgun (WGS) entry which is preliminary data.</text>
</comment>
<evidence type="ECO:0000256" key="8">
    <source>
        <dbReference type="ARBA" id="ARBA00047623"/>
    </source>
</evidence>
<keyword evidence="14" id="KW-1185">Reference proteome</keyword>
<dbReference type="AlphaFoldDB" id="A0A918S812"/>
<evidence type="ECO:0000256" key="9">
    <source>
        <dbReference type="HAMAP-Rule" id="MF_00577"/>
    </source>
</evidence>
<dbReference type="Proteomes" id="UP000646579">
    <property type="component" value="Unassembled WGS sequence"/>
</dbReference>
<dbReference type="Pfam" id="PF17392">
    <property type="entry name" value="Urocanase_C"/>
    <property type="match status" value="1"/>
</dbReference>
<accession>A0A918S812</accession>
<dbReference type="InterPro" id="IPR038364">
    <property type="entry name" value="Urocanase_central_sf"/>
</dbReference>
<organism evidence="13 14">
    <name type="scientific">Devosia pacifica</name>
    <dbReference type="NCBI Taxonomy" id="1335967"/>
    <lineage>
        <taxon>Bacteria</taxon>
        <taxon>Pseudomonadati</taxon>
        <taxon>Pseudomonadota</taxon>
        <taxon>Alphaproteobacteria</taxon>
        <taxon>Hyphomicrobiales</taxon>
        <taxon>Devosiaceae</taxon>
        <taxon>Devosia</taxon>
    </lineage>
</organism>
<dbReference type="PIRSF" id="PIRSF001423">
    <property type="entry name" value="Urocanate_hydrat"/>
    <property type="match status" value="1"/>
</dbReference>
<dbReference type="InterPro" id="IPR036190">
    <property type="entry name" value="Urocanase_sf"/>
</dbReference>
<dbReference type="RefSeq" id="WP_189426225.1">
    <property type="nucleotide sequence ID" value="NZ_BMZE01000003.1"/>
</dbReference>
<protein>
    <recommendedName>
        <fullName evidence="3 9">Urocanate hydratase</fullName>
        <shortName evidence="9">Urocanase</shortName>
        <ecNumber evidence="3 9">4.2.1.49</ecNumber>
    </recommendedName>
    <alternativeName>
        <fullName evidence="7 9">Imidazolonepropionate hydrolase</fullName>
    </alternativeName>
</protein>
<evidence type="ECO:0000259" key="11">
    <source>
        <dbReference type="Pfam" id="PF17391"/>
    </source>
</evidence>
<dbReference type="InterPro" id="IPR023637">
    <property type="entry name" value="Urocanase-like"/>
</dbReference>
<dbReference type="InterPro" id="IPR035085">
    <property type="entry name" value="Urocanase_Rossmann-like"/>
</dbReference>
<evidence type="ECO:0000256" key="7">
    <source>
        <dbReference type="ARBA" id="ARBA00031640"/>
    </source>
</evidence>
<evidence type="ECO:0000259" key="12">
    <source>
        <dbReference type="Pfam" id="PF17392"/>
    </source>
</evidence>
<dbReference type="InterPro" id="IPR035401">
    <property type="entry name" value="Urocanase_C"/>
</dbReference>
<dbReference type="PANTHER" id="PTHR12216:SF4">
    <property type="entry name" value="UROCANATE HYDRATASE"/>
    <property type="match status" value="1"/>
</dbReference>
<evidence type="ECO:0000256" key="1">
    <source>
        <dbReference type="ARBA" id="ARBA00004794"/>
    </source>
</evidence>
<evidence type="ECO:0000256" key="6">
    <source>
        <dbReference type="ARBA" id="ARBA00023239"/>
    </source>
</evidence>
<dbReference type="Gene3D" id="3.40.50.10730">
    <property type="entry name" value="Urocanase like domains"/>
    <property type="match status" value="1"/>
</dbReference>
<evidence type="ECO:0000256" key="4">
    <source>
        <dbReference type="ARBA" id="ARBA00022808"/>
    </source>
</evidence>
<feature type="domain" description="Urocanase C-terminal" evidence="12">
    <location>
        <begin position="349"/>
        <end position="542"/>
    </location>
</feature>
<dbReference type="NCBIfam" id="TIGR01228">
    <property type="entry name" value="hutU"/>
    <property type="match status" value="1"/>
</dbReference>
<dbReference type="HAMAP" id="MF_00577">
    <property type="entry name" value="HutU"/>
    <property type="match status" value="1"/>
</dbReference>
<dbReference type="InterPro" id="IPR055351">
    <property type="entry name" value="Urocanase"/>
</dbReference>
<name>A0A918S812_9HYPH</name>
<feature type="binding site" evidence="9">
    <location>
        <begin position="240"/>
        <end position="241"/>
    </location>
    <ligand>
        <name>NAD(+)</name>
        <dbReference type="ChEBI" id="CHEBI:57540"/>
    </ligand>
</feature>
<dbReference type="EMBL" id="BMZE01000003">
    <property type="protein sequence ID" value="GHA29640.1"/>
    <property type="molecule type" value="Genomic_DNA"/>
</dbReference>
<dbReference type="InterPro" id="IPR035400">
    <property type="entry name" value="Urocanase_N"/>
</dbReference>
<comment type="pathway">
    <text evidence="1 9">Amino-acid degradation; L-histidine degradation into L-glutamate; N-formimidoyl-L-glutamate from L-histidine: step 2/3.</text>
</comment>
<comment type="caution">
    <text evidence="9">Lacks conserved residue(s) required for the propagation of feature annotation.</text>
</comment>
<evidence type="ECO:0000313" key="13">
    <source>
        <dbReference type="EMBL" id="GHA29640.1"/>
    </source>
</evidence>
<feature type="binding site" evidence="9">
    <location>
        <begin position="174"/>
        <end position="176"/>
    </location>
    <ligand>
        <name>NAD(+)</name>
        <dbReference type="ChEBI" id="CHEBI:57540"/>
    </ligand>
</feature>
<reference evidence="13" key="2">
    <citation type="submission" date="2020-09" db="EMBL/GenBank/DDBJ databases">
        <authorList>
            <person name="Sun Q."/>
            <person name="Kim S."/>
        </authorList>
    </citation>
    <scope>NUCLEOTIDE SEQUENCE</scope>
    <source>
        <strain evidence="13">KCTC 32437</strain>
    </source>
</reference>
<keyword evidence="9" id="KW-0963">Cytoplasm</keyword>
<evidence type="ECO:0000313" key="14">
    <source>
        <dbReference type="Proteomes" id="UP000646579"/>
    </source>
</evidence>
<feature type="binding site" evidence="9">
    <location>
        <begin position="271"/>
        <end position="272"/>
    </location>
    <ligand>
        <name>NAD(+)</name>
        <dbReference type="ChEBI" id="CHEBI:57540"/>
    </ligand>
</feature>
<dbReference type="EC" id="4.2.1.49" evidence="3 9"/>
<proteinExistence type="inferred from homology"/>
<dbReference type="PANTHER" id="PTHR12216">
    <property type="entry name" value="UROCANATE HYDRATASE"/>
    <property type="match status" value="1"/>
</dbReference>
<feature type="domain" description="Urocanase Rossmann-like" evidence="10">
    <location>
        <begin position="138"/>
        <end position="346"/>
    </location>
</feature>
<evidence type="ECO:0000256" key="3">
    <source>
        <dbReference type="ARBA" id="ARBA00011992"/>
    </source>
</evidence>
<comment type="subcellular location">
    <subcellularLocation>
        <location evidence="9">Cytoplasm</location>
    </subcellularLocation>
</comment>
<feature type="binding site" evidence="9">
    <location>
        <begin position="261"/>
        <end position="265"/>
    </location>
    <ligand>
        <name>NAD(+)</name>
        <dbReference type="ChEBI" id="CHEBI:57540"/>
    </ligand>
</feature>
<dbReference type="Pfam" id="PF01175">
    <property type="entry name" value="Urocanase"/>
    <property type="match status" value="1"/>
</dbReference>
<dbReference type="Pfam" id="PF17391">
    <property type="entry name" value="Urocanase_N"/>
    <property type="match status" value="1"/>
</dbReference>